<comment type="caution">
    <text evidence="3">The sequence shown here is derived from an EMBL/GenBank/DDBJ whole genome shotgun (WGS) entry which is preliminary data.</text>
</comment>
<feature type="coiled-coil region" evidence="1">
    <location>
        <begin position="482"/>
        <end position="509"/>
    </location>
</feature>
<dbReference type="Proteomes" id="UP000051451">
    <property type="component" value="Unassembled WGS sequence"/>
</dbReference>
<evidence type="ECO:0000256" key="2">
    <source>
        <dbReference type="SAM" id="Phobius"/>
    </source>
</evidence>
<keyword evidence="4" id="KW-1185">Reference proteome</keyword>
<keyword evidence="2" id="KW-0472">Membrane</keyword>
<dbReference type="PANTHER" id="PTHR41259">
    <property type="entry name" value="DOUBLE-STRAND BREAK REPAIR RAD50 ATPASE, PUTATIVE-RELATED"/>
    <property type="match status" value="1"/>
</dbReference>
<sequence length="889" mass="103343">MKLISCQIINFGKLHNFNWQFKPGLNTIFAENGWGKTTLTAFIVVMFYGFENEHKRNLVDNERKRYRPWQGGAYGGKLVFATAGKKYLLERTFGVRPKEDHFALYDAVTNLPSNDFSSKLGEELFGIERASFENTLFIAQQNCQTDVTPGINAKIGNLASEQADMNSYQLVQEKFKDYLNHLTPKRKTGELYQLRAKIAKIKVDLERQPAIMKQVKENKQQLAVFKQQYEQLQQEQLKLQETLRQSSQNQDQQLLQKKYQLLNEQKLKSEKKIKLIKQNFLGEVPTLTEIEQQQKIAEQIKIIKKTTAESFTIAAHERLEGFKQRRFSQLTAAKLTEMTAKNRQLQILKQQQQSKLSDIELTRLKAAQIKFSQHAVTESELEHLADLISQRQSLLSQLEKQQLAWQTWQQATTGEYRRSRSNTPTKSPFWILGSVLSFVLGILLFKSSLIFSICLILLGILILGWKFSSSTSNTTEKSAPQLSELEMQIKDLKQQIEKITLQLKQKLQQLDFDWPLTAAATELAKLKSEYLDFQQLQQRQDQTISAADLKQQQMLQTELANFLNYYQATKKETTNSEYSILLQQLQYEFQEYQQLLQKSLQVQSDQQRQRQLLQEQQRFFVELQQPISQSSATLQEIRDQVLALQQQQQQLDNIKVEIADFISKNKLTQPKGDQAVAEETSSLSKLTEKLTLLKQQADQKRTQCWQINDHLDKLQQQVVWFEELAEKRDELQQKESQLFTRYQTLMATSKYLAAAKNNFSARYMNPIMQNFKHYYQQLTQESAQQYRLDAELNLTAGAYGKQHQLELLSEGYQDLLGICRRLSLIDAMYQQEKPLIIFDDPFVNLDAEKLHGGLNLLQELVKDHQVIYLTCHTSRTIEKNITSLKLSTE</sequence>
<feature type="coiled-coil region" evidence="1">
    <location>
        <begin position="627"/>
        <end position="741"/>
    </location>
</feature>
<name>A0A0R1VHL6_9LACO</name>
<evidence type="ECO:0000313" key="4">
    <source>
        <dbReference type="Proteomes" id="UP000051451"/>
    </source>
</evidence>
<dbReference type="EMBL" id="AZGB01000026">
    <property type="protein sequence ID" value="KRM04735.1"/>
    <property type="molecule type" value="Genomic_DNA"/>
</dbReference>
<dbReference type="Gene3D" id="3.40.50.300">
    <property type="entry name" value="P-loop containing nucleotide triphosphate hydrolases"/>
    <property type="match status" value="2"/>
</dbReference>
<keyword evidence="2" id="KW-1133">Transmembrane helix</keyword>
<dbReference type="GeneID" id="98319776"/>
<accession>A0A0R1VHL6</accession>
<organism evidence="3 4">
    <name type="scientific">Liquorilactobacillus ghanensis DSM 18630</name>
    <dbReference type="NCBI Taxonomy" id="1423750"/>
    <lineage>
        <taxon>Bacteria</taxon>
        <taxon>Bacillati</taxon>
        <taxon>Bacillota</taxon>
        <taxon>Bacilli</taxon>
        <taxon>Lactobacillales</taxon>
        <taxon>Lactobacillaceae</taxon>
        <taxon>Liquorilactobacillus</taxon>
    </lineage>
</organism>
<feature type="coiled-coil region" evidence="1">
    <location>
        <begin position="215"/>
        <end position="279"/>
    </location>
</feature>
<protein>
    <submittedName>
        <fullName evidence="3">Uncharacterized protein</fullName>
    </submittedName>
</protein>
<dbReference type="PATRIC" id="fig|1423750.3.peg.2024"/>
<gene>
    <name evidence="3" type="ORF">FC89_GL001983</name>
</gene>
<keyword evidence="1" id="KW-0175">Coiled coil</keyword>
<dbReference type="AlphaFoldDB" id="A0A0R1VHL6"/>
<dbReference type="RefSeq" id="WP_057872493.1">
    <property type="nucleotide sequence ID" value="NZ_AZGB01000026.1"/>
</dbReference>
<feature type="transmembrane region" description="Helical" evidence="2">
    <location>
        <begin position="427"/>
        <end position="445"/>
    </location>
</feature>
<dbReference type="STRING" id="1423750.FC89_GL001983"/>
<keyword evidence="2" id="KW-0812">Transmembrane</keyword>
<proteinExistence type="predicted"/>
<dbReference type="InterPro" id="IPR027417">
    <property type="entry name" value="P-loop_NTPase"/>
</dbReference>
<reference evidence="3 4" key="1">
    <citation type="journal article" date="2015" name="Genome Announc.">
        <title>Expanding the biotechnology potential of lactobacilli through comparative genomics of 213 strains and associated genera.</title>
        <authorList>
            <person name="Sun Z."/>
            <person name="Harris H.M."/>
            <person name="McCann A."/>
            <person name="Guo C."/>
            <person name="Argimon S."/>
            <person name="Zhang W."/>
            <person name="Yang X."/>
            <person name="Jeffery I.B."/>
            <person name="Cooney J.C."/>
            <person name="Kagawa T.F."/>
            <person name="Liu W."/>
            <person name="Song Y."/>
            <person name="Salvetti E."/>
            <person name="Wrobel A."/>
            <person name="Rasinkangas P."/>
            <person name="Parkhill J."/>
            <person name="Rea M.C."/>
            <person name="O'Sullivan O."/>
            <person name="Ritari J."/>
            <person name="Douillard F.P."/>
            <person name="Paul Ross R."/>
            <person name="Yang R."/>
            <person name="Briner A.E."/>
            <person name="Felis G.E."/>
            <person name="de Vos W.M."/>
            <person name="Barrangou R."/>
            <person name="Klaenhammer T.R."/>
            <person name="Caufield P.W."/>
            <person name="Cui Y."/>
            <person name="Zhang H."/>
            <person name="O'Toole P.W."/>
        </authorList>
    </citation>
    <scope>NUCLEOTIDE SEQUENCE [LARGE SCALE GENOMIC DNA]</scope>
    <source>
        <strain evidence="3 4">DSM 18630</strain>
    </source>
</reference>
<dbReference type="PANTHER" id="PTHR41259:SF1">
    <property type="entry name" value="DOUBLE-STRAND BREAK REPAIR RAD50 ATPASE, PUTATIVE-RELATED"/>
    <property type="match status" value="1"/>
</dbReference>
<evidence type="ECO:0000256" key="1">
    <source>
        <dbReference type="SAM" id="Coils"/>
    </source>
</evidence>
<evidence type="ECO:0000313" key="3">
    <source>
        <dbReference type="EMBL" id="KRM04735.1"/>
    </source>
</evidence>
<feature type="transmembrane region" description="Helical" evidence="2">
    <location>
        <begin position="450"/>
        <end position="468"/>
    </location>
</feature>
<dbReference type="SUPFAM" id="SSF52540">
    <property type="entry name" value="P-loop containing nucleoside triphosphate hydrolases"/>
    <property type="match status" value="1"/>
</dbReference>